<gene>
    <name evidence="9" type="ORF">SAPINGB_P006020</name>
</gene>
<dbReference type="FunFam" id="3.40.47.10:FF:000008">
    <property type="entry name" value="3-hydroxy-3-methylglutaryl coenzyme A synthase"/>
    <property type="match status" value="1"/>
</dbReference>
<dbReference type="NCBIfam" id="TIGR01833">
    <property type="entry name" value="HMG-CoA-S_euk"/>
    <property type="match status" value="1"/>
</dbReference>
<feature type="domain" description="Hydroxymethylglutaryl-coenzyme A synthase C-terminal" evidence="8">
    <location>
        <begin position="176"/>
        <end position="448"/>
    </location>
</feature>
<dbReference type="EMBL" id="CABVLU010000005">
    <property type="protein sequence ID" value="VVT58066.1"/>
    <property type="molecule type" value="Genomic_DNA"/>
</dbReference>
<feature type="active site" description="Acyl-thioester intermediate" evidence="4">
    <location>
        <position position="118"/>
    </location>
</feature>
<reference evidence="9 10" key="1">
    <citation type="submission" date="2019-09" db="EMBL/GenBank/DDBJ databases">
        <authorList>
            <person name="Brejova B."/>
        </authorList>
    </citation>
    <scope>NUCLEOTIDE SEQUENCE [LARGE SCALE GENOMIC DNA]</scope>
</reference>
<dbReference type="Gene3D" id="3.40.47.10">
    <property type="match status" value="1"/>
</dbReference>
<feature type="binding site" evidence="5">
    <location>
        <position position="258"/>
    </location>
    <ligand>
        <name>CoA</name>
        <dbReference type="ChEBI" id="CHEBI:57287"/>
    </ligand>
</feature>
<dbReference type="InterPro" id="IPR013528">
    <property type="entry name" value="HMG_CoA_synth_N"/>
</dbReference>
<dbReference type="Pfam" id="PF01154">
    <property type="entry name" value="HMG_CoA_synt_N"/>
    <property type="match status" value="1"/>
</dbReference>
<protein>
    <recommendedName>
        <fullName evidence="3 6">Hydroxymethylglutaryl-CoA synthase</fullName>
        <shortName evidence="6">HMG-CoA synthase</shortName>
        <ecNumber evidence="6">2.3.3.10</ecNumber>
    </recommendedName>
    <alternativeName>
        <fullName evidence="6">3-hydroxy-3-methylglutaryl coenzyme A synthase</fullName>
    </alternativeName>
</protein>
<dbReference type="InterPro" id="IPR016039">
    <property type="entry name" value="Thiolase-like"/>
</dbReference>
<dbReference type="Proteomes" id="UP000398389">
    <property type="component" value="Unassembled WGS sequence"/>
</dbReference>
<dbReference type="GO" id="GO:0010142">
    <property type="term" value="P:farnesyl diphosphate biosynthetic process, mevalonate pathway"/>
    <property type="evidence" value="ECO:0007669"/>
    <property type="project" value="InterPro"/>
</dbReference>
<dbReference type="GO" id="GO:0006696">
    <property type="term" value="P:ergosterol biosynthetic process"/>
    <property type="evidence" value="ECO:0007669"/>
    <property type="project" value="TreeGrafter"/>
</dbReference>
<dbReference type="RefSeq" id="XP_031856625.1">
    <property type="nucleotide sequence ID" value="XM_032000734.1"/>
</dbReference>
<dbReference type="GO" id="GO:0006084">
    <property type="term" value="P:acetyl-CoA metabolic process"/>
    <property type="evidence" value="ECO:0007669"/>
    <property type="project" value="InterPro"/>
</dbReference>
<keyword evidence="2 6" id="KW-0808">Transferase</keyword>
<dbReference type="GO" id="GO:0004421">
    <property type="term" value="F:hydroxymethylglutaryl-CoA synthase activity"/>
    <property type="evidence" value="ECO:0007669"/>
    <property type="project" value="UniProtKB-EC"/>
</dbReference>
<dbReference type="InterPro" id="IPR000590">
    <property type="entry name" value="HMG_CoA_synt_AS"/>
</dbReference>
<dbReference type="PANTHER" id="PTHR43323">
    <property type="entry name" value="3-HYDROXY-3-METHYLGLUTARYL COENZYME A SYNTHASE"/>
    <property type="match status" value="1"/>
</dbReference>
<evidence type="ECO:0000259" key="8">
    <source>
        <dbReference type="Pfam" id="PF08540"/>
    </source>
</evidence>
<evidence type="ECO:0000256" key="2">
    <source>
        <dbReference type="ARBA" id="ARBA00022679"/>
    </source>
</evidence>
<evidence type="ECO:0000256" key="3">
    <source>
        <dbReference type="ARBA" id="ARBA00073381"/>
    </source>
</evidence>
<keyword evidence="10" id="KW-1185">Reference proteome</keyword>
<evidence type="ECO:0000259" key="7">
    <source>
        <dbReference type="Pfam" id="PF01154"/>
    </source>
</evidence>
<proteinExistence type="inferred from homology"/>
<dbReference type="SUPFAM" id="SSF53901">
    <property type="entry name" value="Thiolase-like"/>
    <property type="match status" value="2"/>
</dbReference>
<dbReference type="GeneID" id="43584834"/>
<dbReference type="InterPro" id="IPR010122">
    <property type="entry name" value="HMG_CoA_synthase_euk"/>
</dbReference>
<accession>A0A5E8CA08</accession>
<evidence type="ECO:0000256" key="5">
    <source>
        <dbReference type="PIRSR" id="PIRSR610122-2"/>
    </source>
</evidence>
<feature type="active site" description="Proton donor/acceptor" evidence="4">
    <location>
        <position position="253"/>
    </location>
</feature>
<dbReference type="CDD" id="cd00827">
    <property type="entry name" value="init_cond_enzymes"/>
    <property type="match status" value="1"/>
</dbReference>
<feature type="binding site" evidence="5">
    <location>
        <position position="262"/>
    </location>
    <ligand>
        <name>CoA</name>
        <dbReference type="ChEBI" id="CHEBI:57287"/>
    </ligand>
</feature>
<comment type="catalytic activity">
    <reaction evidence="6">
        <text>acetoacetyl-CoA + acetyl-CoA + H2O = (3S)-3-hydroxy-3-methylglutaryl-CoA + CoA + H(+)</text>
        <dbReference type="Rhea" id="RHEA:10188"/>
        <dbReference type="ChEBI" id="CHEBI:15377"/>
        <dbReference type="ChEBI" id="CHEBI:15378"/>
        <dbReference type="ChEBI" id="CHEBI:43074"/>
        <dbReference type="ChEBI" id="CHEBI:57286"/>
        <dbReference type="ChEBI" id="CHEBI:57287"/>
        <dbReference type="ChEBI" id="CHEBI:57288"/>
        <dbReference type="EC" id="2.3.3.10"/>
    </reaction>
</comment>
<dbReference type="EC" id="2.3.3.10" evidence="6"/>
<evidence type="ECO:0000256" key="6">
    <source>
        <dbReference type="RuleBase" id="RU364071"/>
    </source>
</evidence>
<dbReference type="PROSITE" id="PS01226">
    <property type="entry name" value="HMG_COA_SYNTHASE"/>
    <property type="match status" value="1"/>
</dbReference>
<organism evidence="9 10">
    <name type="scientific">Magnusiomyces paraingens</name>
    <dbReference type="NCBI Taxonomy" id="2606893"/>
    <lineage>
        <taxon>Eukaryota</taxon>
        <taxon>Fungi</taxon>
        <taxon>Dikarya</taxon>
        <taxon>Ascomycota</taxon>
        <taxon>Saccharomycotina</taxon>
        <taxon>Dipodascomycetes</taxon>
        <taxon>Dipodascales</taxon>
        <taxon>Dipodascaceae</taxon>
        <taxon>Magnusiomyces</taxon>
    </lineage>
</organism>
<evidence type="ECO:0000313" key="9">
    <source>
        <dbReference type="EMBL" id="VVT58066.1"/>
    </source>
</evidence>
<dbReference type="InterPro" id="IPR013746">
    <property type="entry name" value="HMG_CoA_synt_C_dom"/>
</dbReference>
<evidence type="ECO:0000313" key="10">
    <source>
        <dbReference type="Proteomes" id="UP000398389"/>
    </source>
</evidence>
<sequence>MSSRPQNVGIKAFEIYIPSQAVNQSDLETYSNVPSGKFTIGLGQTNMAFVNDREDIYSFALTAVSNLLKNNNIDPNSIGRLDVGTETLLDKSKSVKSVLMQLFGDNTDIEGVDSVNACYGGTNALFNAVNWVESSSWDGRDAIVVAGDIAIYSKGAARPTGGAGAVALLIGPDAPIVIDPVHGSYFEHAYDFYKPDFTSEYPVVDGHFSLTCYTRALDKAYQTYNKKAASRGLSQLNGHVPVGMDRFDYSVFHVPTCKLVSKSFARLFYNDYLEDPASALPEISDDLKALTYEQSLTDKALEKFLVTSAKEKAAKRLAPGLIGPTNTGNMYTASVYSSLASLLSYVPEENLANKRISLFSYGSGLASSFYSVVIKGDISTIIKNLDLKNKLDNRSIVKPEDYEAALGLREKAHLQKDYVPTGSIDHIRPGTYYLTSIDDKFRRVYAVKE</sequence>
<dbReference type="OrthoDB" id="1269963at2759"/>
<evidence type="ECO:0000256" key="4">
    <source>
        <dbReference type="PIRSR" id="PIRSR610122-1"/>
    </source>
</evidence>
<evidence type="ECO:0000256" key="1">
    <source>
        <dbReference type="ARBA" id="ARBA00007061"/>
    </source>
</evidence>
<dbReference type="Pfam" id="PF08540">
    <property type="entry name" value="HMG_CoA_synt_C"/>
    <property type="match status" value="1"/>
</dbReference>
<dbReference type="AlphaFoldDB" id="A0A5E8CA08"/>
<comment type="function">
    <text evidence="6">Catalyzes the condensation of acetyl-CoA with acetoacetyl-CoA to form HMG-CoA.</text>
</comment>
<dbReference type="PANTHER" id="PTHR43323:SF2">
    <property type="entry name" value="HYDROXYMETHYLGLUTARYL-COA SYNTHASE"/>
    <property type="match status" value="1"/>
</dbReference>
<comment type="similarity">
    <text evidence="1 6">Belongs to the thiolase-like superfamily. HMG-CoA synthase family.</text>
</comment>
<feature type="domain" description="Hydroxymethylglutaryl-coenzyme A synthase N-terminal" evidence="7">
    <location>
        <begin position="4"/>
        <end position="175"/>
    </location>
</feature>
<name>A0A5E8CA08_9ASCO</name>
<feature type="active site" description="Proton donor/acceptor" evidence="4">
    <location>
        <position position="86"/>
    </location>
</feature>
<feature type="binding site" evidence="5">
    <location>
        <position position="209"/>
    </location>
    <ligand>
        <name>CoA</name>
        <dbReference type="ChEBI" id="CHEBI:57287"/>
    </ligand>
</feature>